<dbReference type="EMBL" id="BK032734">
    <property type="protein sequence ID" value="DAF57481.1"/>
    <property type="molecule type" value="Genomic_DNA"/>
</dbReference>
<sequence length="61" mass="7061">MRDYTIKSCSSDISFCAGNCSNMDCDRNMDGALFNRAKRAKDFYYAVCDFSKECSKYKEKK</sequence>
<evidence type="ECO:0000313" key="1">
    <source>
        <dbReference type="EMBL" id="DAF57481.1"/>
    </source>
</evidence>
<name>A0A8S5T2J3_9CAUD</name>
<protein>
    <submittedName>
        <fullName evidence="1">Uncharacterized protein</fullName>
    </submittedName>
</protein>
<organism evidence="1">
    <name type="scientific">Myoviridae sp. ctqfO1</name>
    <dbReference type="NCBI Taxonomy" id="2827710"/>
    <lineage>
        <taxon>Viruses</taxon>
        <taxon>Duplodnaviria</taxon>
        <taxon>Heunggongvirae</taxon>
        <taxon>Uroviricota</taxon>
        <taxon>Caudoviricetes</taxon>
    </lineage>
</organism>
<accession>A0A8S5T2J3</accession>
<proteinExistence type="predicted"/>
<reference evidence="1" key="1">
    <citation type="journal article" date="2021" name="Proc. Natl. Acad. Sci. U.S.A.">
        <title>A Catalog of Tens of Thousands of Viruses from Human Metagenomes Reveals Hidden Associations with Chronic Diseases.</title>
        <authorList>
            <person name="Tisza M.J."/>
            <person name="Buck C.B."/>
        </authorList>
    </citation>
    <scope>NUCLEOTIDE SEQUENCE</scope>
    <source>
        <strain evidence="1">CtqfO1</strain>
    </source>
</reference>